<comment type="caution">
    <text evidence="1">The sequence shown here is derived from an EMBL/GenBank/DDBJ whole genome shotgun (WGS) entry which is preliminary data.</text>
</comment>
<accession>A0ACA9Y743</accession>
<dbReference type="Proteomes" id="UP001152531">
    <property type="component" value="Unassembled WGS sequence"/>
</dbReference>
<evidence type="ECO:0000313" key="2">
    <source>
        <dbReference type="Proteomes" id="UP001152531"/>
    </source>
</evidence>
<dbReference type="EMBL" id="CALSDN010000004">
    <property type="protein sequence ID" value="CAH6720810.1"/>
    <property type="molecule type" value="Genomic_DNA"/>
</dbReference>
<sequence length="287" mass="31976">MVFKFTIDNWTNKFTPKNQLHRFPKPLVRFLGYHEPKAQPDYFIWLEILISSFLGILTLEGMFRSPNVFKNHNGPIIIASYGASAILCFNASQAPLAQPRSVILGHFSSALIGTCLEKLFSLSEGGRNHYYLGGALSVGVSSVVMSILNVVHPPAGASALLPFIDDEIRSMSWWILPMHLVSSVVIVGVACITGNVIRKYPVYWWTPYKKPTEPPVESKSQSPTPEKPPTNNSSEEEKDVSTTNSKPSLFINEKELIIPPELILDEVELDFLQSIQLKISELHSSPV</sequence>
<gene>
    <name evidence="1" type="ORF">CLIB1444_04S08460</name>
</gene>
<protein>
    <submittedName>
        <fullName evidence="1">Uncharacterized protein</fullName>
    </submittedName>
</protein>
<evidence type="ECO:0000313" key="1">
    <source>
        <dbReference type="EMBL" id="CAH6720810.1"/>
    </source>
</evidence>
<organism evidence="1 2">
    <name type="scientific">[Candida] jaroonii</name>
    <dbReference type="NCBI Taxonomy" id="467808"/>
    <lineage>
        <taxon>Eukaryota</taxon>
        <taxon>Fungi</taxon>
        <taxon>Dikarya</taxon>
        <taxon>Ascomycota</taxon>
        <taxon>Saccharomycotina</taxon>
        <taxon>Pichiomycetes</taxon>
        <taxon>Debaryomycetaceae</taxon>
        <taxon>Yamadazyma</taxon>
    </lineage>
</organism>
<proteinExistence type="predicted"/>
<name>A0ACA9Y743_9ASCO</name>
<reference evidence="1" key="1">
    <citation type="submission" date="2022-06" db="EMBL/GenBank/DDBJ databases">
        <authorList>
            <person name="Legras J.-L."/>
            <person name="Devillers H."/>
            <person name="Grondin C."/>
        </authorList>
    </citation>
    <scope>NUCLEOTIDE SEQUENCE</scope>
    <source>
        <strain evidence="1">CLIB 1444</strain>
    </source>
</reference>
<keyword evidence="2" id="KW-1185">Reference proteome</keyword>